<dbReference type="Gene3D" id="3.40.640.10">
    <property type="entry name" value="Type I PLP-dependent aspartate aminotransferase-like (Major domain)"/>
    <property type="match status" value="1"/>
</dbReference>
<sequence>MPHDAPGSMTPTPEDPRGLRADAPLFDAYLRALAEPRTPFIIPGHKRRPDLIGPLALGDLPLSGGVDDVKMRGGYLADAQQRAARLWRADVAHFSVGGSTHGNQALMLAVAGPGQKVVVPRTLHRSLLSGLVMSGAEPVWVLPEVDERRGLPAGVRAAQVAEALAAHPDAVAVVTGDPGYVGTIGELRETAEVAHAHGVPHLVDAAWAGHFGFHPDLPEHAIALGADAMVTSVHKTLPGYSQAALILARTERIDPARLAAAIETTLTTSPAGAIMASIDASRALLERDGEELLGQVLPLVADARRRLSRIDGAHVLDGADVDPAKIVVQLPGTGADGVAVEQDLLDEGLPLEMADRDTLVAMITLADGATELDVLVGALTRSIERRRGAPRPVVGAASWTVQPQTVVPPRQAFFAEHEAVAGNEAVGRVSAELVAPYPPGVPVLAPGERITSTALAALREARDAGTRIAYAADPSLATLRVLR</sequence>
<dbReference type="InterPro" id="IPR052357">
    <property type="entry name" value="Orn_Lys_Arg_decarboxylase-I"/>
</dbReference>
<dbReference type="InterPro" id="IPR015421">
    <property type="entry name" value="PyrdxlP-dep_Trfase_major"/>
</dbReference>
<keyword evidence="10" id="KW-1185">Reference proteome</keyword>
<dbReference type="Pfam" id="PF01276">
    <property type="entry name" value="OKR_DC_1"/>
    <property type="match status" value="1"/>
</dbReference>
<evidence type="ECO:0000256" key="5">
    <source>
        <dbReference type="ARBA" id="ARBA00023239"/>
    </source>
</evidence>
<dbReference type="InterPro" id="IPR015424">
    <property type="entry name" value="PyrdxlP-dep_Trfase"/>
</dbReference>
<keyword evidence="4" id="KW-0663">Pyridoxal phosphate</keyword>
<dbReference type="SUPFAM" id="SSF53383">
    <property type="entry name" value="PLP-dependent transferases"/>
    <property type="match status" value="1"/>
</dbReference>
<dbReference type="PANTHER" id="PTHR43277:SF4">
    <property type="entry name" value="ARGININE DECARBOXYLASE"/>
    <property type="match status" value="1"/>
</dbReference>
<comment type="caution">
    <text evidence="9">The sequence shown here is derived from an EMBL/GenBank/DDBJ whole genome shotgun (WGS) entry which is preliminary data.</text>
</comment>
<dbReference type="PANTHER" id="PTHR43277">
    <property type="entry name" value="ARGININE DECARBOXYLASE"/>
    <property type="match status" value="1"/>
</dbReference>
<feature type="domain" description="Orn/Lys/Arg decarboxylase C-terminal" evidence="8">
    <location>
        <begin position="403"/>
        <end position="454"/>
    </location>
</feature>
<evidence type="ECO:0000256" key="4">
    <source>
        <dbReference type="ARBA" id="ARBA00022898"/>
    </source>
</evidence>
<accession>A0A852X1P6</accession>
<evidence type="ECO:0000313" key="10">
    <source>
        <dbReference type="Proteomes" id="UP000592181"/>
    </source>
</evidence>
<comment type="cofactor">
    <cofactor evidence="1">
        <name>pyridoxal 5'-phosphate</name>
        <dbReference type="ChEBI" id="CHEBI:597326"/>
    </cofactor>
</comment>
<protein>
    <submittedName>
        <fullName evidence="9">Lysine decarboxylase</fullName>
        <ecNumber evidence="9">4.1.1.18</ecNumber>
    </submittedName>
</protein>
<evidence type="ECO:0000313" key="9">
    <source>
        <dbReference type="EMBL" id="NYG36387.1"/>
    </source>
</evidence>
<dbReference type="Proteomes" id="UP000592181">
    <property type="component" value="Unassembled WGS sequence"/>
</dbReference>
<evidence type="ECO:0000259" key="8">
    <source>
        <dbReference type="Pfam" id="PF03711"/>
    </source>
</evidence>
<evidence type="ECO:0000256" key="3">
    <source>
        <dbReference type="ARBA" id="ARBA00022793"/>
    </source>
</evidence>
<dbReference type="GO" id="GO:0008923">
    <property type="term" value="F:lysine decarboxylase activity"/>
    <property type="evidence" value="ECO:0007669"/>
    <property type="project" value="UniProtKB-EC"/>
</dbReference>
<reference evidence="9 10" key="1">
    <citation type="submission" date="2020-07" db="EMBL/GenBank/DDBJ databases">
        <title>Sequencing the genomes of 1000 actinobacteria strains.</title>
        <authorList>
            <person name="Klenk H.-P."/>
        </authorList>
    </citation>
    <scope>NUCLEOTIDE SEQUENCE [LARGE SCALE GENOMIC DNA]</scope>
    <source>
        <strain evidence="9 10">DSM 24723</strain>
    </source>
</reference>
<evidence type="ECO:0000259" key="7">
    <source>
        <dbReference type="Pfam" id="PF01276"/>
    </source>
</evidence>
<dbReference type="RefSeq" id="WP_218875166.1">
    <property type="nucleotide sequence ID" value="NZ_JACBZX010000001.1"/>
</dbReference>
<dbReference type="EC" id="4.1.1.18" evidence="9"/>
<comment type="similarity">
    <text evidence="2">Belongs to the Orn/Lys/Arg decarboxylase class-I family.</text>
</comment>
<evidence type="ECO:0000256" key="2">
    <source>
        <dbReference type="ARBA" id="ARBA00010671"/>
    </source>
</evidence>
<evidence type="ECO:0000256" key="1">
    <source>
        <dbReference type="ARBA" id="ARBA00001933"/>
    </source>
</evidence>
<proteinExistence type="inferred from homology"/>
<organism evidence="9 10">
    <name type="scientific">Janibacter alkaliphilus</name>
    <dbReference type="NCBI Taxonomy" id="1069963"/>
    <lineage>
        <taxon>Bacteria</taxon>
        <taxon>Bacillati</taxon>
        <taxon>Actinomycetota</taxon>
        <taxon>Actinomycetes</taxon>
        <taxon>Micrococcales</taxon>
        <taxon>Intrasporangiaceae</taxon>
        <taxon>Janibacter</taxon>
    </lineage>
</organism>
<name>A0A852X1P6_9MICO</name>
<feature type="region of interest" description="Disordered" evidence="6">
    <location>
        <begin position="1"/>
        <end position="20"/>
    </location>
</feature>
<dbReference type="InterPro" id="IPR008286">
    <property type="entry name" value="Prn/Lys/Arg_de-COase_C"/>
</dbReference>
<dbReference type="Pfam" id="PF03711">
    <property type="entry name" value="OKR_DC_1_C"/>
    <property type="match status" value="1"/>
</dbReference>
<keyword evidence="5 9" id="KW-0456">Lyase</keyword>
<dbReference type="Gene3D" id="3.90.100.10">
    <property type="entry name" value="Orn/Lys/Arg decarboxylase, C-terminal domain"/>
    <property type="match status" value="1"/>
</dbReference>
<dbReference type="EMBL" id="JACBZX010000001">
    <property type="protein sequence ID" value="NYG36387.1"/>
    <property type="molecule type" value="Genomic_DNA"/>
</dbReference>
<evidence type="ECO:0000256" key="6">
    <source>
        <dbReference type="SAM" id="MobiDB-lite"/>
    </source>
</evidence>
<dbReference type="InterPro" id="IPR000310">
    <property type="entry name" value="Orn/Lys/Arg_deCO2ase_major_dom"/>
</dbReference>
<dbReference type="InterPro" id="IPR036633">
    <property type="entry name" value="Prn/Lys/Arg_de-COase_C_sf"/>
</dbReference>
<feature type="domain" description="Orn/Lys/Arg decarboxylases family 1 pyridoxal-P attachment site" evidence="7">
    <location>
        <begin position="65"/>
        <end position="316"/>
    </location>
</feature>
<dbReference type="SUPFAM" id="SSF55904">
    <property type="entry name" value="Ornithine decarboxylase C-terminal domain"/>
    <property type="match status" value="1"/>
</dbReference>
<keyword evidence="3" id="KW-0210">Decarboxylase</keyword>
<dbReference type="AlphaFoldDB" id="A0A852X1P6"/>
<gene>
    <name evidence="9" type="ORF">BJY28_000856</name>
</gene>